<evidence type="ECO:0000256" key="8">
    <source>
        <dbReference type="PIRSR" id="PIRSR000808-3"/>
    </source>
</evidence>
<feature type="binding site" evidence="8">
    <location>
        <position position="41"/>
    </location>
    <ligand>
        <name>Zn(2+)</name>
        <dbReference type="ChEBI" id="CHEBI:29105"/>
    </ligand>
</feature>
<reference evidence="11" key="1">
    <citation type="journal article" date="2021" name="PeerJ">
        <title>Extensive microbial diversity within the chicken gut microbiome revealed by metagenomics and culture.</title>
        <authorList>
            <person name="Gilroy R."/>
            <person name="Ravi A."/>
            <person name="Getino M."/>
            <person name="Pursley I."/>
            <person name="Horton D.L."/>
            <person name="Alikhan N.F."/>
            <person name="Baker D."/>
            <person name="Gharbi K."/>
            <person name="Hall N."/>
            <person name="Watson M."/>
            <person name="Adriaenssens E.M."/>
            <person name="Foster-Nyarko E."/>
            <person name="Jarju S."/>
            <person name="Secka A."/>
            <person name="Antonio M."/>
            <person name="Oren A."/>
            <person name="Chaudhuri R.R."/>
            <person name="La Ragione R."/>
            <person name="Hildebrand F."/>
            <person name="Pallen M.J."/>
        </authorList>
    </citation>
    <scope>NUCLEOTIDE SEQUENCE</scope>
    <source>
        <strain evidence="11">ChiW4-1371</strain>
    </source>
</reference>
<dbReference type="Gene3D" id="3.30.428.10">
    <property type="entry name" value="HIT-like"/>
    <property type="match status" value="2"/>
</dbReference>
<dbReference type="InterPro" id="IPR005849">
    <property type="entry name" value="GalP_Utransf_N"/>
</dbReference>
<sequence length="340" mass="38736">MGELRYNPVTKKWAVISQERGTHRNSYITKDKTADTPCPFCDKDGGINKKLRSIFTINLPESSAPALIVTPNKYPAMGIEGLLNRESCGMYDKMSAIGAHEVIIDSFRHGIDISGYTENELANLYTAFRNRIADLEKDVRFRYAAAFKNIGEDAGENIHHPHAQILAMSIVPSIVEEYINKAVNYYKEKERCIYCDMINQEKKDKSRVIFENYEFISFTPYASEHPFEISIYPKRHTCRFADISDNSIRQLADITHELFTRLAQVLDNPALTLALRLAPYSNNRPDFNGSLKYINESFHWHIDIAPVVAKLSTTNWAANICINPVSPEDAAKHLREVNQL</sequence>
<keyword evidence="6" id="KW-0119">Carbohydrate metabolism</keyword>
<comment type="cofactor">
    <cofactor evidence="8">
        <name>Zn(2+)</name>
        <dbReference type="ChEBI" id="CHEBI:29105"/>
    </cofactor>
    <text evidence="8">Binds 1 zinc ion per subunit.</text>
</comment>
<dbReference type="InterPro" id="IPR005850">
    <property type="entry name" value="GalP_Utransf_C"/>
</dbReference>
<comment type="similarity">
    <text evidence="1">Belongs to the galactose-1-phosphate uridylyltransferase type 1 family.</text>
</comment>
<reference evidence="11" key="2">
    <citation type="submission" date="2021-04" db="EMBL/GenBank/DDBJ databases">
        <authorList>
            <person name="Gilroy R."/>
        </authorList>
    </citation>
    <scope>NUCLEOTIDE SEQUENCE</scope>
    <source>
        <strain evidence="11">ChiW4-1371</strain>
    </source>
</reference>
<evidence type="ECO:0000256" key="2">
    <source>
        <dbReference type="ARBA" id="ARBA00022679"/>
    </source>
</evidence>
<dbReference type="EMBL" id="DXAQ01000128">
    <property type="protein sequence ID" value="HIZ89996.1"/>
    <property type="molecule type" value="Genomic_DNA"/>
</dbReference>
<keyword evidence="5 8" id="KW-0862">Zinc</keyword>
<dbReference type="InterPro" id="IPR053177">
    <property type="entry name" value="ADP-glucose_phosphorylase"/>
</dbReference>
<feature type="binding site" evidence="8">
    <location>
        <position position="109"/>
    </location>
    <ligand>
        <name>Zn(2+)</name>
        <dbReference type="ChEBI" id="CHEBI:29105"/>
    </ligand>
</feature>
<keyword evidence="3 11" id="KW-0548">Nucleotidyltransferase</keyword>
<evidence type="ECO:0000313" key="12">
    <source>
        <dbReference type="Proteomes" id="UP000824176"/>
    </source>
</evidence>
<evidence type="ECO:0000259" key="10">
    <source>
        <dbReference type="Pfam" id="PF02744"/>
    </source>
</evidence>
<evidence type="ECO:0000256" key="5">
    <source>
        <dbReference type="ARBA" id="ARBA00022833"/>
    </source>
</evidence>
<dbReference type="GO" id="GO:0006012">
    <property type="term" value="P:galactose metabolic process"/>
    <property type="evidence" value="ECO:0007669"/>
    <property type="project" value="InterPro"/>
</dbReference>
<organism evidence="11 12">
    <name type="scientific">Candidatus Mucispirillum faecigallinarum</name>
    <dbReference type="NCBI Taxonomy" id="2838699"/>
    <lineage>
        <taxon>Bacteria</taxon>
        <taxon>Pseudomonadati</taxon>
        <taxon>Deferribacterota</taxon>
        <taxon>Deferribacteres</taxon>
        <taxon>Deferribacterales</taxon>
        <taxon>Mucispirillaceae</taxon>
        <taxon>Mucispirillum</taxon>
    </lineage>
</organism>
<dbReference type="InterPro" id="IPR036265">
    <property type="entry name" value="HIT-like_sf"/>
</dbReference>
<evidence type="ECO:0000259" key="9">
    <source>
        <dbReference type="Pfam" id="PF01087"/>
    </source>
</evidence>
<keyword evidence="4 8" id="KW-0479">Metal-binding</keyword>
<gene>
    <name evidence="11" type="ORF">H9804_08615</name>
</gene>
<dbReference type="AlphaFoldDB" id="A0A9D2GW09"/>
<evidence type="ECO:0000256" key="7">
    <source>
        <dbReference type="PIRSR" id="PIRSR000808-1"/>
    </source>
</evidence>
<feature type="binding site" evidence="8">
    <location>
        <position position="160"/>
    </location>
    <ligand>
        <name>Zn(2+)</name>
        <dbReference type="ChEBI" id="CHEBI:29105"/>
    </ligand>
</feature>
<dbReference type="SUPFAM" id="SSF54197">
    <property type="entry name" value="HIT-like"/>
    <property type="match status" value="2"/>
</dbReference>
<dbReference type="PANTHER" id="PTHR42763">
    <property type="entry name" value="ADP-GLUCOSE PHOSPHORYLASE"/>
    <property type="match status" value="1"/>
</dbReference>
<feature type="active site" description="Tele-UMP-histidine intermediate" evidence="7">
    <location>
        <position position="162"/>
    </location>
</feature>
<evidence type="ECO:0000256" key="1">
    <source>
        <dbReference type="ARBA" id="ARBA00010951"/>
    </source>
</evidence>
<name>A0A9D2GW09_9BACT</name>
<dbReference type="Pfam" id="PF02744">
    <property type="entry name" value="GalP_UDP_tr_C"/>
    <property type="match status" value="1"/>
</dbReference>
<evidence type="ECO:0000256" key="6">
    <source>
        <dbReference type="ARBA" id="ARBA00023277"/>
    </source>
</evidence>
<dbReference type="PANTHER" id="PTHR42763:SF1">
    <property type="entry name" value="UDP-GLUCOSE--HEXOSE-1-PHOSPHATE URIDYLYLTRANSFERASE"/>
    <property type="match status" value="1"/>
</dbReference>
<keyword evidence="2" id="KW-0808">Transferase</keyword>
<dbReference type="PIRSF" id="PIRSF000808">
    <property type="entry name" value="GalT"/>
    <property type="match status" value="1"/>
</dbReference>
<proteinExistence type="inferred from homology"/>
<feature type="domain" description="Galactose-1-phosphate uridyl transferase C-terminal" evidence="10">
    <location>
        <begin position="182"/>
        <end position="304"/>
    </location>
</feature>
<evidence type="ECO:0000313" key="11">
    <source>
        <dbReference type="EMBL" id="HIZ89996.1"/>
    </source>
</evidence>
<feature type="domain" description="Galactose-1-phosphate uridyl transferase N-terminal" evidence="9">
    <location>
        <begin position="4"/>
        <end position="172"/>
    </location>
</feature>
<dbReference type="Proteomes" id="UP000824176">
    <property type="component" value="Unassembled WGS sequence"/>
</dbReference>
<evidence type="ECO:0000256" key="4">
    <source>
        <dbReference type="ARBA" id="ARBA00022723"/>
    </source>
</evidence>
<dbReference type="GO" id="GO:0008270">
    <property type="term" value="F:zinc ion binding"/>
    <property type="evidence" value="ECO:0007669"/>
    <property type="project" value="InterPro"/>
</dbReference>
<feature type="binding site" evidence="8">
    <location>
        <position position="38"/>
    </location>
    <ligand>
        <name>Zn(2+)</name>
        <dbReference type="ChEBI" id="CHEBI:29105"/>
    </ligand>
</feature>
<accession>A0A9D2GW09</accession>
<evidence type="ECO:0000256" key="3">
    <source>
        <dbReference type="ARBA" id="ARBA00022695"/>
    </source>
</evidence>
<dbReference type="GO" id="GO:0008108">
    <property type="term" value="F:UDP-glucose:hexose-1-phosphate uridylyltransferase activity"/>
    <property type="evidence" value="ECO:0007669"/>
    <property type="project" value="InterPro"/>
</dbReference>
<protein>
    <submittedName>
        <fullName evidence="11">Galactose-1-phosphate uridylyltransferase</fullName>
    </submittedName>
</protein>
<comment type="caution">
    <text evidence="11">The sequence shown here is derived from an EMBL/GenBank/DDBJ whole genome shotgun (WGS) entry which is preliminary data.</text>
</comment>
<dbReference type="InterPro" id="IPR001937">
    <property type="entry name" value="GalP_UDPtransf1"/>
</dbReference>
<dbReference type="Pfam" id="PF01087">
    <property type="entry name" value="GalP_UDP_transf"/>
    <property type="match status" value="1"/>
</dbReference>